<dbReference type="OrthoDB" id="4771285at2759"/>
<dbReference type="KEGG" id="zmk:HG535_0B05960"/>
<dbReference type="PANTHER" id="PTHR13904:SF0">
    <property type="entry name" value="U4_U6 SMALL NUCLEAR RIBONUCLEOPROTEIN PRP31"/>
    <property type="match status" value="1"/>
</dbReference>
<feature type="domain" description="Nop" evidence="5">
    <location>
        <begin position="230"/>
        <end position="351"/>
    </location>
</feature>
<keyword evidence="3" id="KW-0687">Ribonucleoprotein</keyword>
<evidence type="ECO:0000313" key="7">
    <source>
        <dbReference type="Proteomes" id="UP000509704"/>
    </source>
</evidence>
<evidence type="ECO:0000256" key="1">
    <source>
        <dbReference type="ARBA" id="ARBA00004123"/>
    </source>
</evidence>
<dbReference type="Gene3D" id="1.10.246.90">
    <property type="entry name" value="Nop domain"/>
    <property type="match status" value="1"/>
</dbReference>
<accession>A0A7H9B197</accession>
<feature type="region of interest" description="Disordered" evidence="4">
    <location>
        <begin position="1"/>
        <end position="36"/>
    </location>
</feature>
<feature type="compositionally biased region" description="Acidic residues" evidence="4">
    <location>
        <begin position="1"/>
        <end position="14"/>
    </location>
</feature>
<sequence>MSEEDDNFWDDLDLDLASSKGEDFQEDEEKDEEQNLIHDNEEFRVISSNSTFLLGNFLTDYQLTSLSDVETQNPNDISRIPQFESEILRLLSQKTDELSPLLSQLNELSVYAQREVTVLHSYMKLLYKDKFLELEDLIPSPLPYANVVCILEEQEGGAHLNLASALENEAGLGKEQILVLMMSTKTSFKQDVRIQMERRSFLFEARALIQALLRIQDRINDFVTLRVPLAAPNVCALVSPNIASLLISHVGGIQELSQIPSCNLASIGKNKHLSHEFHTNIAGVRQEGFIYRCPLIQQQPMQYHKQMLRMVCAKVSLAARVDAGMQNDTKDDSFGNKWAQEISEKIQKLQDTTAIRNVKPLPIPEDAPKKKRAGRRFRKYKQQFQLSQLRQLQNRVEFGKQEQTITNSFGEEIGLGMTKAGFYAISGSSAGGTGVTKGNTNNSAKYSKAMKKRIEEANEQSNDYLISLEDRI</sequence>
<evidence type="ECO:0000256" key="4">
    <source>
        <dbReference type="SAM" id="MobiDB-lite"/>
    </source>
</evidence>
<dbReference type="EMBL" id="CP058605">
    <property type="protein sequence ID" value="QLG71552.1"/>
    <property type="molecule type" value="Genomic_DNA"/>
</dbReference>
<name>A0A7H9B197_ZYGMR</name>
<dbReference type="Proteomes" id="UP000509704">
    <property type="component" value="Chromosome 2"/>
</dbReference>
<evidence type="ECO:0000259" key="5">
    <source>
        <dbReference type="PROSITE" id="PS51358"/>
    </source>
</evidence>
<dbReference type="InterPro" id="IPR036070">
    <property type="entry name" value="Nop_dom_sf"/>
</dbReference>
<comment type="subcellular location">
    <subcellularLocation>
        <location evidence="1">Nucleus</location>
    </subcellularLocation>
</comment>
<keyword evidence="2" id="KW-0539">Nucleus</keyword>
<dbReference type="InterPro" id="IPR042239">
    <property type="entry name" value="Nop_C"/>
</dbReference>
<dbReference type="GO" id="GO:0046540">
    <property type="term" value="C:U4/U6 x U5 tri-snRNP complex"/>
    <property type="evidence" value="ECO:0007669"/>
    <property type="project" value="InterPro"/>
</dbReference>
<gene>
    <name evidence="6" type="ORF">HG535_0B05960</name>
</gene>
<dbReference type="PROSITE" id="PS51358">
    <property type="entry name" value="NOP"/>
    <property type="match status" value="1"/>
</dbReference>
<dbReference type="GO" id="GO:0000244">
    <property type="term" value="P:spliceosomal tri-snRNP complex assembly"/>
    <property type="evidence" value="ECO:0007669"/>
    <property type="project" value="InterPro"/>
</dbReference>
<dbReference type="InterPro" id="IPR019175">
    <property type="entry name" value="Prp31_C"/>
</dbReference>
<dbReference type="InterPro" id="IPR002687">
    <property type="entry name" value="Nop_dom"/>
</dbReference>
<dbReference type="PANTHER" id="PTHR13904">
    <property type="entry name" value="PRE-MRNA SPLICING FACTOR PRP31"/>
    <property type="match status" value="1"/>
</dbReference>
<evidence type="ECO:0000256" key="3">
    <source>
        <dbReference type="ARBA" id="ARBA00023274"/>
    </source>
</evidence>
<dbReference type="GO" id="GO:0005687">
    <property type="term" value="C:U4 snRNP"/>
    <property type="evidence" value="ECO:0007669"/>
    <property type="project" value="TreeGrafter"/>
</dbReference>
<dbReference type="InterPro" id="IPR027105">
    <property type="entry name" value="Prp31"/>
</dbReference>
<dbReference type="AlphaFoldDB" id="A0A7H9B197"/>
<keyword evidence="7" id="KW-1185">Reference proteome</keyword>
<organism evidence="6 7">
    <name type="scientific">Zygotorulaspora mrakii</name>
    <name type="common">Zygosaccharomyces mrakii</name>
    <dbReference type="NCBI Taxonomy" id="42260"/>
    <lineage>
        <taxon>Eukaryota</taxon>
        <taxon>Fungi</taxon>
        <taxon>Dikarya</taxon>
        <taxon>Ascomycota</taxon>
        <taxon>Saccharomycotina</taxon>
        <taxon>Saccharomycetes</taxon>
        <taxon>Saccharomycetales</taxon>
        <taxon>Saccharomycetaceae</taxon>
        <taxon>Zygotorulaspora</taxon>
    </lineage>
</organism>
<protein>
    <recommendedName>
        <fullName evidence="5">Nop domain-containing protein</fullName>
    </recommendedName>
</protein>
<dbReference type="GO" id="GO:0071011">
    <property type="term" value="C:precatalytic spliceosome"/>
    <property type="evidence" value="ECO:0007669"/>
    <property type="project" value="TreeGrafter"/>
</dbReference>
<dbReference type="Pfam" id="PF09785">
    <property type="entry name" value="Prp31_C"/>
    <property type="match status" value="1"/>
</dbReference>
<dbReference type="GeneID" id="59235214"/>
<dbReference type="Pfam" id="PF01798">
    <property type="entry name" value="Nop"/>
    <property type="match status" value="1"/>
</dbReference>
<dbReference type="SUPFAM" id="SSF89124">
    <property type="entry name" value="Nop domain"/>
    <property type="match status" value="1"/>
</dbReference>
<dbReference type="Gene3D" id="1.10.287.4070">
    <property type="match status" value="1"/>
</dbReference>
<evidence type="ECO:0000256" key="2">
    <source>
        <dbReference type="ARBA" id="ARBA00023242"/>
    </source>
</evidence>
<reference evidence="6 7" key="1">
    <citation type="submission" date="2020-07" db="EMBL/GenBank/DDBJ databases">
        <title>The yeast mating-type switching endonuclease HO is a domesticated member of an unorthodox homing genetic element family.</title>
        <authorList>
            <person name="Coughlan A.Y."/>
            <person name="Lombardi L."/>
            <person name="Braun-Galleani S."/>
            <person name="Martos A.R."/>
            <person name="Galeote V."/>
            <person name="Bigey F."/>
            <person name="Dequin S."/>
            <person name="Byrne K.P."/>
            <person name="Wolfe K.H."/>
        </authorList>
    </citation>
    <scope>NUCLEOTIDE SEQUENCE [LARGE SCALE GENOMIC DNA]</scope>
    <source>
        <strain evidence="6 7">NRRL Y-6702</strain>
    </source>
</reference>
<proteinExistence type="predicted"/>
<dbReference type="RefSeq" id="XP_037143280.1">
    <property type="nucleotide sequence ID" value="XM_037287385.1"/>
</dbReference>
<evidence type="ECO:0000313" key="6">
    <source>
        <dbReference type="EMBL" id="QLG71552.1"/>
    </source>
</evidence>